<dbReference type="Pfam" id="PF13860">
    <property type="entry name" value="FlgD_ig"/>
    <property type="match status" value="1"/>
</dbReference>
<evidence type="ECO:0000259" key="7">
    <source>
        <dbReference type="Pfam" id="PF13861"/>
    </source>
</evidence>
<dbReference type="Pfam" id="PF13861">
    <property type="entry name" value="FLgD_tudor"/>
    <property type="match status" value="1"/>
</dbReference>
<keyword evidence="8" id="KW-0969">Cilium</keyword>
<evidence type="ECO:0000256" key="1">
    <source>
        <dbReference type="ARBA" id="ARBA00010577"/>
    </source>
</evidence>
<evidence type="ECO:0000256" key="4">
    <source>
        <dbReference type="ARBA" id="ARBA00024746"/>
    </source>
</evidence>
<proteinExistence type="inferred from homology"/>
<reference evidence="8 9" key="1">
    <citation type="journal article" date="2023" name="ISME J.">
        <title>Cultivation and genomic characterization of novel and ubiquitous marine nitrite-oxidizing bacteria from the Nitrospirales.</title>
        <authorList>
            <person name="Mueller A.J."/>
            <person name="Daebeler A."/>
            <person name="Herbold C.W."/>
            <person name="Kirkegaard R.H."/>
            <person name="Daims H."/>
        </authorList>
    </citation>
    <scope>NUCLEOTIDE SEQUENCE [LARGE SCALE GENOMIC DNA]</scope>
    <source>
        <strain evidence="8 9">EB</strain>
    </source>
</reference>
<dbReference type="Pfam" id="PF03963">
    <property type="entry name" value="FlgD"/>
    <property type="match status" value="1"/>
</dbReference>
<dbReference type="Gene3D" id="2.60.40.4070">
    <property type="match status" value="1"/>
</dbReference>
<protein>
    <recommendedName>
        <fullName evidence="2 5">Basal-body rod modification protein FlgD</fullName>
    </recommendedName>
</protein>
<dbReference type="Gene3D" id="2.30.30.910">
    <property type="match status" value="1"/>
</dbReference>
<sequence>MEVNSVIENLGLTRNLNEPTTASQELDQNTFLRLFITQLENQDPLDPTANEEFVAQLAQFSSLEQATQTTSLLEQLIAQGNERGRLESVSLIGHEVLATGNTVEIDSDGEGNVVYQLTGESASGTLAIMDLGGNLVRTINLEAQGAGQQTVKWDGLNNQEEPVPPGVYQYIVNSINADGKSVGVTTFLRESVKSATWVGGQSELVLASGRSLSTDDVISVF</sequence>
<evidence type="ECO:0000256" key="5">
    <source>
        <dbReference type="RuleBase" id="RU362076"/>
    </source>
</evidence>
<comment type="function">
    <text evidence="4 5">Required for flagellar hook formation. May act as a scaffolding protein.</text>
</comment>
<dbReference type="EMBL" id="JAQOUE010000001">
    <property type="protein sequence ID" value="MDT7041913.1"/>
    <property type="molecule type" value="Genomic_DNA"/>
</dbReference>
<comment type="caution">
    <text evidence="8">The sequence shown here is derived from an EMBL/GenBank/DDBJ whole genome shotgun (WGS) entry which is preliminary data.</text>
</comment>
<evidence type="ECO:0000313" key="9">
    <source>
        <dbReference type="Proteomes" id="UP001250932"/>
    </source>
</evidence>
<evidence type="ECO:0000256" key="2">
    <source>
        <dbReference type="ARBA" id="ARBA00016013"/>
    </source>
</evidence>
<dbReference type="RefSeq" id="WP_313832259.1">
    <property type="nucleotide sequence ID" value="NZ_JAQOUE010000001.1"/>
</dbReference>
<evidence type="ECO:0000259" key="6">
    <source>
        <dbReference type="Pfam" id="PF13860"/>
    </source>
</evidence>
<keyword evidence="8" id="KW-0282">Flagellum</keyword>
<accession>A0ABU3K691</accession>
<feature type="domain" description="FlgD/Vpr Ig-like" evidence="6">
    <location>
        <begin position="100"/>
        <end position="177"/>
    </location>
</feature>
<comment type="similarity">
    <text evidence="1 5">Belongs to the FlgD family.</text>
</comment>
<dbReference type="InterPro" id="IPR025965">
    <property type="entry name" value="FlgD/Vpr_Ig-like"/>
</dbReference>
<feature type="domain" description="FlgD Tudor-like" evidence="7">
    <location>
        <begin position="86"/>
        <end position="217"/>
    </location>
</feature>
<gene>
    <name evidence="8" type="ORF">PPG34_06080</name>
</gene>
<name>A0ABU3K691_9BACT</name>
<evidence type="ECO:0000313" key="8">
    <source>
        <dbReference type="EMBL" id="MDT7041913.1"/>
    </source>
</evidence>
<evidence type="ECO:0000256" key="3">
    <source>
        <dbReference type="ARBA" id="ARBA00022795"/>
    </source>
</evidence>
<keyword evidence="3 5" id="KW-1005">Bacterial flagellum biogenesis</keyword>
<organism evidence="8 9">
    <name type="scientific">Candidatus Nitronereus thalassa</name>
    <dbReference type="NCBI Taxonomy" id="3020898"/>
    <lineage>
        <taxon>Bacteria</taxon>
        <taxon>Pseudomonadati</taxon>
        <taxon>Nitrospirota</taxon>
        <taxon>Nitrospiria</taxon>
        <taxon>Nitrospirales</taxon>
        <taxon>Nitrospiraceae</taxon>
        <taxon>Candidatus Nitronereus</taxon>
    </lineage>
</organism>
<dbReference type="InterPro" id="IPR025963">
    <property type="entry name" value="FLgD_Tudor"/>
</dbReference>
<keyword evidence="8" id="KW-0966">Cell projection</keyword>
<dbReference type="InterPro" id="IPR005648">
    <property type="entry name" value="FlgD"/>
</dbReference>
<keyword evidence="9" id="KW-1185">Reference proteome</keyword>
<dbReference type="Proteomes" id="UP001250932">
    <property type="component" value="Unassembled WGS sequence"/>
</dbReference>